<name>A0A0L0P8K0_CANAR</name>
<gene>
    <name evidence="1" type="ORF">QG37_00612</name>
</gene>
<dbReference type="Proteomes" id="UP000037122">
    <property type="component" value="Unassembled WGS sequence"/>
</dbReference>
<reference evidence="2" key="1">
    <citation type="journal article" date="2015" name="BMC Genomics">
        <title>Draft genome of a commonly misdiagnosed multidrug resistant pathogen Candida auris.</title>
        <authorList>
            <person name="Chatterjee S."/>
            <person name="Alampalli S.V."/>
            <person name="Nageshan R.K."/>
            <person name="Chettiar S.T."/>
            <person name="Joshi S."/>
            <person name="Tatu U.S."/>
        </authorList>
    </citation>
    <scope>NUCLEOTIDE SEQUENCE [LARGE SCALE GENOMIC DNA]</scope>
    <source>
        <strain evidence="2">6684</strain>
    </source>
</reference>
<proteinExistence type="predicted"/>
<sequence>MVAVTRGIQLGTRQNDILVVKDLARLFRFRIHVCYINLEGMSAYSMNVNLLEAYDCSHQTHQAEGLEG</sequence>
<accession>A0A0L0P8K0</accession>
<dbReference type="VEuPathDB" id="FungiDB:QG37_00612"/>
<evidence type="ECO:0000313" key="2">
    <source>
        <dbReference type="Proteomes" id="UP000037122"/>
    </source>
</evidence>
<evidence type="ECO:0000313" key="1">
    <source>
        <dbReference type="EMBL" id="KNE02356.1"/>
    </source>
</evidence>
<dbReference type="EMBL" id="LGST01000004">
    <property type="protein sequence ID" value="KNE02356.1"/>
    <property type="molecule type" value="Genomic_DNA"/>
</dbReference>
<organism evidence="1 2">
    <name type="scientific">Candidozyma auris</name>
    <name type="common">Yeast</name>
    <name type="synonym">Candida auris</name>
    <dbReference type="NCBI Taxonomy" id="498019"/>
    <lineage>
        <taxon>Eukaryota</taxon>
        <taxon>Fungi</taxon>
        <taxon>Dikarya</taxon>
        <taxon>Ascomycota</taxon>
        <taxon>Saccharomycotina</taxon>
        <taxon>Pichiomycetes</taxon>
        <taxon>Metschnikowiaceae</taxon>
        <taxon>Candidozyma</taxon>
    </lineage>
</organism>
<protein>
    <submittedName>
        <fullName evidence="1">Uncharacterized protein</fullName>
    </submittedName>
</protein>
<comment type="caution">
    <text evidence="1">The sequence shown here is derived from an EMBL/GenBank/DDBJ whole genome shotgun (WGS) entry which is preliminary data.</text>
</comment>
<dbReference type="AlphaFoldDB" id="A0A0L0P8K0"/>